<evidence type="ECO:0000256" key="1">
    <source>
        <dbReference type="SAM" id="MobiDB-lite"/>
    </source>
</evidence>
<accession>A0A2S9YH29</accession>
<evidence type="ECO:0000313" key="4">
    <source>
        <dbReference type="Proteomes" id="UP000237968"/>
    </source>
</evidence>
<evidence type="ECO:0000256" key="2">
    <source>
        <dbReference type="SAM" id="SignalP"/>
    </source>
</evidence>
<sequence>MSSPVTRLVFSLPILGLALTACPGTAADGESGTSESGTSASGESGTETTTTTATETETAETADTETGTDTDDDPPRPARLVMTSDWRAKRVSLLDYGALRDGAATRDEALWKTIELDAYEPGPLEAELTPDGTRAVIALGPGFFAGPVGGLAGAGEGTVPEGGGLLIVDVDEATVLAELDLAQYPMGVAITDDSSAAWTANYGGNGQSGTTISHIDLNSLSIVEEYEVGPSPEQLDLDGELAIVNTAGDGSVRLFGIGDPLGTMSAPAVVSNDPSWVLFVGPGDTRAIAVNSVGAPGYSLLDIADPSTPTVLESIEVVGIPYAAARGTTDTQIILSVLVGTQTHLLRYDSATGELLDQIEIDAMGFPLGIVFEPADELALVPIPGANVLVVADFGAGDYRELPWQGEAGPTYVAIE</sequence>
<dbReference type="OrthoDB" id="5499083at2"/>
<feature type="signal peptide" evidence="2">
    <location>
        <begin position="1"/>
        <end position="26"/>
    </location>
</feature>
<dbReference type="RefSeq" id="WP_146155316.1">
    <property type="nucleotide sequence ID" value="NZ_PVNK01000044.1"/>
</dbReference>
<feature type="compositionally biased region" description="Low complexity" evidence="1">
    <location>
        <begin position="26"/>
        <end position="56"/>
    </location>
</feature>
<keyword evidence="2" id="KW-0732">Signal</keyword>
<organism evidence="3 4">
    <name type="scientific">Enhygromyxa salina</name>
    <dbReference type="NCBI Taxonomy" id="215803"/>
    <lineage>
        <taxon>Bacteria</taxon>
        <taxon>Pseudomonadati</taxon>
        <taxon>Myxococcota</taxon>
        <taxon>Polyangia</taxon>
        <taxon>Nannocystales</taxon>
        <taxon>Nannocystaceae</taxon>
        <taxon>Enhygromyxa</taxon>
    </lineage>
</organism>
<name>A0A2S9YH29_9BACT</name>
<feature type="region of interest" description="Disordered" evidence="1">
    <location>
        <begin position="22"/>
        <end position="82"/>
    </location>
</feature>
<protein>
    <submittedName>
        <fullName evidence="3">Uncharacterized protein</fullName>
    </submittedName>
</protein>
<dbReference type="PROSITE" id="PS51257">
    <property type="entry name" value="PROKAR_LIPOPROTEIN"/>
    <property type="match status" value="1"/>
</dbReference>
<dbReference type="Proteomes" id="UP000237968">
    <property type="component" value="Unassembled WGS sequence"/>
</dbReference>
<reference evidence="3 4" key="1">
    <citation type="submission" date="2018-03" db="EMBL/GenBank/DDBJ databases">
        <title>Draft Genome Sequences of the Obligatory Marine Myxobacteria Enhygromyxa salina SWB005.</title>
        <authorList>
            <person name="Poehlein A."/>
            <person name="Moghaddam J.A."/>
            <person name="Harms H."/>
            <person name="Alanjari M."/>
            <person name="Koenig G.M."/>
            <person name="Daniel R."/>
            <person name="Schaeberle T.F."/>
        </authorList>
    </citation>
    <scope>NUCLEOTIDE SEQUENCE [LARGE SCALE GENOMIC DNA]</scope>
    <source>
        <strain evidence="3 4">SWB005</strain>
    </source>
</reference>
<proteinExistence type="predicted"/>
<dbReference type="InterPro" id="IPR011048">
    <property type="entry name" value="Haem_d1_sf"/>
</dbReference>
<dbReference type="InterPro" id="IPR051200">
    <property type="entry name" value="Host-pathogen_enzymatic-act"/>
</dbReference>
<keyword evidence="4" id="KW-1185">Reference proteome</keyword>
<dbReference type="PANTHER" id="PTHR47197:SF3">
    <property type="entry name" value="DIHYDRO-HEME D1 DEHYDROGENASE"/>
    <property type="match status" value="1"/>
</dbReference>
<evidence type="ECO:0000313" key="3">
    <source>
        <dbReference type="EMBL" id="PRQ04342.1"/>
    </source>
</evidence>
<feature type="compositionally biased region" description="Acidic residues" evidence="1">
    <location>
        <begin position="57"/>
        <end position="72"/>
    </location>
</feature>
<dbReference type="InterPro" id="IPR015943">
    <property type="entry name" value="WD40/YVTN_repeat-like_dom_sf"/>
</dbReference>
<dbReference type="Gene3D" id="2.130.10.10">
    <property type="entry name" value="YVTN repeat-like/Quinoprotein amine dehydrogenase"/>
    <property type="match status" value="1"/>
</dbReference>
<feature type="chain" id="PRO_5015510566" evidence="2">
    <location>
        <begin position="27"/>
        <end position="416"/>
    </location>
</feature>
<dbReference type="AlphaFoldDB" id="A0A2S9YH29"/>
<dbReference type="PANTHER" id="PTHR47197">
    <property type="entry name" value="PROTEIN NIRF"/>
    <property type="match status" value="1"/>
</dbReference>
<gene>
    <name evidence="3" type="ORF">ENSA5_08510</name>
</gene>
<dbReference type="SUPFAM" id="SSF51004">
    <property type="entry name" value="C-terminal (heme d1) domain of cytochrome cd1-nitrite reductase"/>
    <property type="match status" value="1"/>
</dbReference>
<dbReference type="EMBL" id="PVNK01000044">
    <property type="protein sequence ID" value="PRQ04342.1"/>
    <property type="molecule type" value="Genomic_DNA"/>
</dbReference>
<comment type="caution">
    <text evidence="3">The sequence shown here is derived from an EMBL/GenBank/DDBJ whole genome shotgun (WGS) entry which is preliminary data.</text>
</comment>